<dbReference type="Gene3D" id="1.10.287.130">
    <property type="match status" value="1"/>
</dbReference>
<proteinExistence type="predicted"/>
<dbReference type="PANTHER" id="PTHR45436">
    <property type="entry name" value="SENSOR HISTIDINE KINASE YKOH"/>
    <property type="match status" value="1"/>
</dbReference>
<dbReference type="AlphaFoldDB" id="A0A1F7JMB9"/>
<dbReference type="SUPFAM" id="SSF55874">
    <property type="entry name" value="ATPase domain of HSP90 chaperone/DNA topoisomerase II/histidine kinase"/>
    <property type="match status" value="1"/>
</dbReference>
<dbReference type="PANTHER" id="PTHR45436:SF5">
    <property type="entry name" value="SENSOR HISTIDINE KINASE TRCS"/>
    <property type="match status" value="1"/>
</dbReference>
<dbReference type="PROSITE" id="PS50109">
    <property type="entry name" value="HIS_KIN"/>
    <property type="match status" value="1"/>
</dbReference>
<dbReference type="GO" id="GO:0000155">
    <property type="term" value="F:phosphorelay sensor kinase activity"/>
    <property type="evidence" value="ECO:0007669"/>
    <property type="project" value="InterPro"/>
</dbReference>
<dbReference type="Proteomes" id="UP000176376">
    <property type="component" value="Unassembled WGS sequence"/>
</dbReference>
<evidence type="ECO:0000256" key="10">
    <source>
        <dbReference type="ARBA" id="ARBA00023136"/>
    </source>
</evidence>
<protein>
    <recommendedName>
        <fullName evidence="3">histidine kinase</fullName>
        <ecNumber evidence="3">2.7.13.3</ecNumber>
    </recommendedName>
</protein>
<evidence type="ECO:0000256" key="8">
    <source>
        <dbReference type="ARBA" id="ARBA00022989"/>
    </source>
</evidence>
<keyword evidence="8 11" id="KW-1133">Transmembrane helix</keyword>
<gene>
    <name evidence="14" type="ORF">A3J15_02325</name>
</gene>
<dbReference type="GO" id="GO:0005886">
    <property type="term" value="C:plasma membrane"/>
    <property type="evidence" value="ECO:0007669"/>
    <property type="project" value="TreeGrafter"/>
</dbReference>
<organism evidence="14 15">
    <name type="scientific">Candidatus Roizmanbacteria bacterium RIFCSPLOWO2_02_FULL_38_10</name>
    <dbReference type="NCBI Taxonomy" id="1802074"/>
    <lineage>
        <taxon>Bacteria</taxon>
        <taxon>Candidatus Roizmaniibacteriota</taxon>
    </lineage>
</organism>
<dbReference type="InterPro" id="IPR003594">
    <property type="entry name" value="HATPase_dom"/>
</dbReference>
<keyword evidence="6 11" id="KW-0812">Transmembrane</keyword>
<keyword evidence="4" id="KW-0597">Phosphoprotein</keyword>
<dbReference type="InterPro" id="IPR005467">
    <property type="entry name" value="His_kinase_dom"/>
</dbReference>
<keyword evidence="10 11" id="KW-0472">Membrane</keyword>
<evidence type="ECO:0000313" key="14">
    <source>
        <dbReference type="EMBL" id="OGK56751.1"/>
    </source>
</evidence>
<keyword evidence="7" id="KW-0418">Kinase</keyword>
<dbReference type="InterPro" id="IPR036097">
    <property type="entry name" value="HisK_dim/P_sf"/>
</dbReference>
<dbReference type="InterPro" id="IPR003661">
    <property type="entry name" value="HisK_dim/P_dom"/>
</dbReference>
<evidence type="ECO:0000256" key="9">
    <source>
        <dbReference type="ARBA" id="ARBA00023012"/>
    </source>
</evidence>
<name>A0A1F7JMB9_9BACT</name>
<dbReference type="SMART" id="SM00388">
    <property type="entry name" value="HisKA"/>
    <property type="match status" value="1"/>
</dbReference>
<dbReference type="InterPro" id="IPR036890">
    <property type="entry name" value="HATPase_C_sf"/>
</dbReference>
<dbReference type="EC" id="2.7.13.3" evidence="3"/>
<evidence type="ECO:0000256" key="5">
    <source>
        <dbReference type="ARBA" id="ARBA00022679"/>
    </source>
</evidence>
<evidence type="ECO:0000256" key="7">
    <source>
        <dbReference type="ARBA" id="ARBA00022777"/>
    </source>
</evidence>
<evidence type="ECO:0000256" key="2">
    <source>
        <dbReference type="ARBA" id="ARBA00004370"/>
    </source>
</evidence>
<reference evidence="14 15" key="1">
    <citation type="journal article" date="2016" name="Nat. Commun.">
        <title>Thousands of microbial genomes shed light on interconnected biogeochemical processes in an aquifer system.</title>
        <authorList>
            <person name="Anantharaman K."/>
            <person name="Brown C.T."/>
            <person name="Hug L.A."/>
            <person name="Sharon I."/>
            <person name="Castelle C.J."/>
            <person name="Probst A.J."/>
            <person name="Thomas B.C."/>
            <person name="Singh A."/>
            <person name="Wilkins M.J."/>
            <person name="Karaoz U."/>
            <person name="Brodie E.L."/>
            <person name="Williams K.H."/>
            <person name="Hubbard S.S."/>
            <person name="Banfield J.F."/>
        </authorList>
    </citation>
    <scope>NUCLEOTIDE SEQUENCE [LARGE SCALE GENOMIC DNA]</scope>
</reference>
<dbReference type="SUPFAM" id="SSF47384">
    <property type="entry name" value="Homodimeric domain of signal transducing histidine kinase"/>
    <property type="match status" value="1"/>
</dbReference>
<comment type="caution">
    <text evidence="14">The sequence shown here is derived from an EMBL/GenBank/DDBJ whole genome shotgun (WGS) entry which is preliminary data.</text>
</comment>
<comment type="catalytic activity">
    <reaction evidence="1">
        <text>ATP + protein L-histidine = ADP + protein N-phospho-L-histidine.</text>
        <dbReference type="EC" id="2.7.13.3"/>
    </reaction>
</comment>
<evidence type="ECO:0000256" key="6">
    <source>
        <dbReference type="ARBA" id="ARBA00022692"/>
    </source>
</evidence>
<dbReference type="SMART" id="SM00304">
    <property type="entry name" value="HAMP"/>
    <property type="match status" value="1"/>
</dbReference>
<comment type="subcellular location">
    <subcellularLocation>
        <location evidence="2">Membrane</location>
    </subcellularLocation>
</comment>
<evidence type="ECO:0000256" key="3">
    <source>
        <dbReference type="ARBA" id="ARBA00012438"/>
    </source>
</evidence>
<dbReference type="Pfam" id="PF02518">
    <property type="entry name" value="HATPase_c"/>
    <property type="match status" value="1"/>
</dbReference>
<evidence type="ECO:0000259" key="12">
    <source>
        <dbReference type="PROSITE" id="PS50109"/>
    </source>
</evidence>
<dbReference type="FunFam" id="3.30.565.10:FF:000006">
    <property type="entry name" value="Sensor histidine kinase WalK"/>
    <property type="match status" value="1"/>
</dbReference>
<dbReference type="InterPro" id="IPR004358">
    <property type="entry name" value="Sig_transdc_His_kin-like_C"/>
</dbReference>
<feature type="domain" description="HAMP" evidence="13">
    <location>
        <begin position="162"/>
        <end position="215"/>
    </location>
</feature>
<evidence type="ECO:0000313" key="15">
    <source>
        <dbReference type="Proteomes" id="UP000176376"/>
    </source>
</evidence>
<dbReference type="PRINTS" id="PR00344">
    <property type="entry name" value="BCTRLSENSOR"/>
</dbReference>
<dbReference type="Pfam" id="PF00512">
    <property type="entry name" value="HisKA"/>
    <property type="match status" value="1"/>
</dbReference>
<dbReference type="SMART" id="SM00387">
    <property type="entry name" value="HATPase_c"/>
    <property type="match status" value="1"/>
</dbReference>
<dbReference type="Pfam" id="PF00672">
    <property type="entry name" value="HAMP"/>
    <property type="match status" value="1"/>
</dbReference>
<dbReference type="CDD" id="cd00082">
    <property type="entry name" value="HisKA"/>
    <property type="match status" value="1"/>
</dbReference>
<dbReference type="STRING" id="1802074.A3J15_02325"/>
<evidence type="ECO:0000256" key="1">
    <source>
        <dbReference type="ARBA" id="ARBA00000085"/>
    </source>
</evidence>
<dbReference type="CDD" id="cd00075">
    <property type="entry name" value="HATPase"/>
    <property type="match status" value="1"/>
</dbReference>
<evidence type="ECO:0000256" key="4">
    <source>
        <dbReference type="ARBA" id="ARBA00022553"/>
    </source>
</evidence>
<dbReference type="InterPro" id="IPR003660">
    <property type="entry name" value="HAMP_dom"/>
</dbReference>
<feature type="transmembrane region" description="Helical" evidence="11">
    <location>
        <begin position="142"/>
        <end position="161"/>
    </location>
</feature>
<sequence length="438" mass="49341">MIGMIIVLSCFYYLTRFTLLTQTDKEISVHSQEIVRIIDRDDFGLGSAVFQNNPGMLVVVYDKDGAIVTTTQGIKTNKQLESIYFKFNNIKESTFIDDKIGKTQMRLKLIPLGKSLDDRRLVVVGHPVDNIQHSLNDLTLKVFILMLIIGISGFFFSLFIARRVIYPVTNLSSRIKQLSLHNIKELIIFPRTGDELEELANSFNSLMIRLSHSFERERQFIGDVAHELKTPLTTLKNTIEVTLSSKRDIDHYKSVLVNTLSEINNLSGTVNDVLDLAWVESGEALSKIDEFNLSELLKELDEVSRNLAQEKNIRVIEDIKPNIKIRGNRQKLFRALFNIVENAIKYSPPKSRIALTLEVEKKNIHIEVSNTGPGISQSELPKIFNRFYRGSTQSQSLGSGLGLSIAKSIIEVHGGQVIVTSIPNKITTCKIILPVVSS</sequence>
<dbReference type="Gene3D" id="6.10.340.10">
    <property type="match status" value="1"/>
</dbReference>
<dbReference type="PROSITE" id="PS50885">
    <property type="entry name" value="HAMP"/>
    <property type="match status" value="1"/>
</dbReference>
<keyword evidence="5" id="KW-0808">Transferase</keyword>
<keyword evidence="9" id="KW-0902">Two-component regulatory system</keyword>
<dbReference type="Gene3D" id="3.30.565.10">
    <property type="entry name" value="Histidine kinase-like ATPase, C-terminal domain"/>
    <property type="match status" value="1"/>
</dbReference>
<feature type="domain" description="Histidine kinase" evidence="12">
    <location>
        <begin position="223"/>
        <end position="437"/>
    </location>
</feature>
<dbReference type="EMBL" id="MGAY01000025">
    <property type="protein sequence ID" value="OGK56751.1"/>
    <property type="molecule type" value="Genomic_DNA"/>
</dbReference>
<evidence type="ECO:0000259" key="13">
    <source>
        <dbReference type="PROSITE" id="PS50885"/>
    </source>
</evidence>
<dbReference type="InterPro" id="IPR050428">
    <property type="entry name" value="TCS_sensor_his_kinase"/>
</dbReference>
<evidence type="ECO:0000256" key="11">
    <source>
        <dbReference type="SAM" id="Phobius"/>
    </source>
</evidence>
<accession>A0A1F7JMB9</accession>